<dbReference type="InterPro" id="IPR029154">
    <property type="entry name" value="HIBADH-like_NADP-bd"/>
</dbReference>
<dbReference type="Gene3D" id="1.10.1040.10">
    <property type="entry name" value="N-(1-d-carboxylethyl)-l-norvaline Dehydrogenase, domain 2"/>
    <property type="match status" value="1"/>
</dbReference>
<dbReference type="Gene3D" id="3.40.50.720">
    <property type="entry name" value="NAD(P)-binding Rossmann-like Domain"/>
    <property type="match status" value="1"/>
</dbReference>
<dbReference type="GO" id="GO:0050661">
    <property type="term" value="F:NADP binding"/>
    <property type="evidence" value="ECO:0007669"/>
    <property type="project" value="InterPro"/>
</dbReference>
<dbReference type="AlphaFoldDB" id="A0A1M4V6X3"/>
<evidence type="ECO:0000256" key="4">
    <source>
        <dbReference type="PIRSR" id="PIRSR000103-1"/>
    </source>
</evidence>
<gene>
    <name evidence="7" type="ORF">SAMN02745784_01375</name>
</gene>
<evidence type="ECO:0000259" key="5">
    <source>
        <dbReference type="Pfam" id="PF03446"/>
    </source>
</evidence>
<dbReference type="SUPFAM" id="SSF48179">
    <property type="entry name" value="6-phosphogluconate dehydrogenase C-terminal domain-like"/>
    <property type="match status" value="1"/>
</dbReference>
<dbReference type="PANTHER" id="PTHR43060">
    <property type="entry name" value="3-HYDROXYISOBUTYRATE DEHYDROGENASE-LIKE 1, MITOCHONDRIAL-RELATED"/>
    <property type="match status" value="1"/>
</dbReference>
<dbReference type="InterPro" id="IPR015815">
    <property type="entry name" value="HIBADH-related"/>
</dbReference>
<comment type="similarity">
    <text evidence="1">Belongs to the HIBADH-related family.</text>
</comment>
<keyword evidence="8" id="KW-1185">Reference proteome</keyword>
<dbReference type="GO" id="GO:0051287">
    <property type="term" value="F:NAD binding"/>
    <property type="evidence" value="ECO:0007669"/>
    <property type="project" value="InterPro"/>
</dbReference>
<keyword evidence="2" id="KW-0560">Oxidoreductase</keyword>
<name>A0A1M4V6X3_9FIRM</name>
<feature type="active site" evidence="4">
    <location>
        <position position="177"/>
    </location>
</feature>
<keyword evidence="3" id="KW-0520">NAD</keyword>
<dbReference type="InterPro" id="IPR013328">
    <property type="entry name" value="6PGD_dom2"/>
</dbReference>
<dbReference type="EMBL" id="FQTY01000004">
    <property type="protein sequence ID" value="SHE64598.1"/>
    <property type="molecule type" value="Genomic_DNA"/>
</dbReference>
<dbReference type="PIRSF" id="PIRSF000103">
    <property type="entry name" value="HIBADH"/>
    <property type="match status" value="1"/>
</dbReference>
<protein>
    <submittedName>
        <fullName evidence="7">3-hydroxyisobutyrate dehydrogenase</fullName>
    </submittedName>
</protein>
<dbReference type="InterPro" id="IPR036291">
    <property type="entry name" value="NAD(P)-bd_dom_sf"/>
</dbReference>
<dbReference type="InterPro" id="IPR008927">
    <property type="entry name" value="6-PGluconate_DH-like_C_sf"/>
</dbReference>
<evidence type="ECO:0000256" key="1">
    <source>
        <dbReference type="ARBA" id="ARBA00009080"/>
    </source>
</evidence>
<sequence>MFIKKIGFIGLGAMGFPIAKHLLKHGFEVHVAKHSSKKESLDRIKELELLGAKNKKSISEIPIGVDMVISILPSDKEIESVLLDEAFFNNMEKDTIILEMTSCSPETVIKVEEYYRSKNVKVIDAPVSGGVKGAINGSLTILGSGNEEVFNEIKEVLDVFGQNIYYIGKLGAGKTLKSINQMMIAINTMGLIEGFSVAKKQGIDLNIMQDVISQSSGNSYSLNRYLHKLEQEDFEGGFKLSLMRKDIKTAIDSVDDIPLPFTNLVYDLFLMTKKYDDMDFIAISKLYK</sequence>
<dbReference type="STRING" id="1123404.SAMN02745784_01375"/>
<dbReference type="InterPro" id="IPR006115">
    <property type="entry name" value="6PGDH_NADP-bd"/>
</dbReference>
<accession>A0A1M4V6X3</accession>
<proteinExistence type="inferred from homology"/>
<dbReference type="Pfam" id="PF14833">
    <property type="entry name" value="NAD_binding_11"/>
    <property type="match status" value="1"/>
</dbReference>
<feature type="domain" description="3-hydroxyisobutyrate dehydrogenase-like NAD-binding" evidence="6">
    <location>
        <begin position="171"/>
        <end position="285"/>
    </location>
</feature>
<dbReference type="PANTHER" id="PTHR43060:SF15">
    <property type="entry name" value="3-HYDROXYISOBUTYRATE DEHYDROGENASE-LIKE 1, MITOCHONDRIAL-RELATED"/>
    <property type="match status" value="1"/>
</dbReference>
<dbReference type="RefSeq" id="WP_072974635.1">
    <property type="nucleotide sequence ID" value="NZ_FQTY01000004.1"/>
</dbReference>
<evidence type="ECO:0000259" key="6">
    <source>
        <dbReference type="Pfam" id="PF14833"/>
    </source>
</evidence>
<evidence type="ECO:0000256" key="3">
    <source>
        <dbReference type="ARBA" id="ARBA00023027"/>
    </source>
</evidence>
<evidence type="ECO:0000313" key="7">
    <source>
        <dbReference type="EMBL" id="SHE64598.1"/>
    </source>
</evidence>
<dbReference type="Pfam" id="PF03446">
    <property type="entry name" value="NAD_binding_2"/>
    <property type="match status" value="1"/>
</dbReference>
<feature type="domain" description="6-phosphogluconate dehydrogenase NADP-binding" evidence="5">
    <location>
        <begin position="5"/>
        <end position="168"/>
    </location>
</feature>
<evidence type="ECO:0000256" key="2">
    <source>
        <dbReference type="ARBA" id="ARBA00023002"/>
    </source>
</evidence>
<dbReference type="Proteomes" id="UP000184114">
    <property type="component" value="Unassembled WGS sequence"/>
</dbReference>
<dbReference type="GO" id="GO:0016491">
    <property type="term" value="F:oxidoreductase activity"/>
    <property type="evidence" value="ECO:0007669"/>
    <property type="project" value="UniProtKB-KW"/>
</dbReference>
<dbReference type="SUPFAM" id="SSF51735">
    <property type="entry name" value="NAD(P)-binding Rossmann-fold domains"/>
    <property type="match status" value="1"/>
</dbReference>
<dbReference type="GeneID" id="90995736"/>
<evidence type="ECO:0000313" key="8">
    <source>
        <dbReference type="Proteomes" id="UP000184114"/>
    </source>
</evidence>
<reference evidence="8" key="1">
    <citation type="submission" date="2016-11" db="EMBL/GenBank/DDBJ databases">
        <authorList>
            <person name="Varghese N."/>
            <person name="Submissions S."/>
        </authorList>
    </citation>
    <scope>NUCLEOTIDE SEQUENCE [LARGE SCALE GENOMIC DNA]</scope>
    <source>
        <strain evidence="8">DSM 18095</strain>
    </source>
</reference>
<organism evidence="7 8">
    <name type="scientific">Tissierella praeacuta DSM 18095</name>
    <dbReference type="NCBI Taxonomy" id="1123404"/>
    <lineage>
        <taxon>Bacteria</taxon>
        <taxon>Bacillati</taxon>
        <taxon>Bacillota</taxon>
        <taxon>Tissierellia</taxon>
        <taxon>Tissierellales</taxon>
        <taxon>Tissierellaceae</taxon>
        <taxon>Tissierella</taxon>
    </lineage>
</organism>